<reference evidence="1" key="1">
    <citation type="submission" date="2020-05" db="EMBL/GenBank/DDBJ databases">
        <authorList>
            <person name="Chiriac C."/>
            <person name="Salcher M."/>
            <person name="Ghai R."/>
            <person name="Kavagutti S V."/>
        </authorList>
    </citation>
    <scope>NUCLEOTIDE SEQUENCE</scope>
</reference>
<evidence type="ECO:0000313" key="1">
    <source>
        <dbReference type="EMBL" id="CAB4643298.1"/>
    </source>
</evidence>
<organism evidence="1">
    <name type="scientific">freshwater metagenome</name>
    <dbReference type="NCBI Taxonomy" id="449393"/>
    <lineage>
        <taxon>unclassified sequences</taxon>
        <taxon>metagenomes</taxon>
        <taxon>ecological metagenomes</taxon>
    </lineage>
</organism>
<dbReference type="EMBL" id="CAEZWI010000003">
    <property type="protein sequence ID" value="CAB4643298.1"/>
    <property type="molecule type" value="Genomic_DNA"/>
</dbReference>
<protein>
    <submittedName>
        <fullName evidence="1">Unannotated protein</fullName>
    </submittedName>
</protein>
<dbReference type="AlphaFoldDB" id="A0A6J6K344"/>
<dbReference type="PROSITE" id="PS51257">
    <property type="entry name" value="PROKAR_LIPOPROTEIN"/>
    <property type="match status" value="1"/>
</dbReference>
<name>A0A6J6K344_9ZZZZ</name>
<proteinExistence type="predicted"/>
<sequence>MSKSVAATSLVLNRRTFLAGISSTAVLVSSCSVSSETPIADPIAGEIEKIVKAKRDLISDATGLISSDPSLSSPLQIVIDQNLLHIEGLSPYLPAGSSPSASAIPAQELSLAALVTRCAVFSTNNLNTASAISDAELSRVLALIAGSEMQHHVLLTGFVA</sequence>
<accession>A0A6J6K344</accession>
<gene>
    <name evidence="1" type="ORF">UFOPK2237_00060</name>
</gene>